<dbReference type="AlphaFoldDB" id="A0A8X6JJ01"/>
<gene>
    <name evidence="1" type="ORF">TNCT_78041</name>
</gene>
<proteinExistence type="predicted"/>
<comment type="caution">
    <text evidence="1">The sequence shown here is derived from an EMBL/GenBank/DDBJ whole genome shotgun (WGS) entry which is preliminary data.</text>
</comment>
<organism evidence="1 2">
    <name type="scientific">Trichonephila clavata</name>
    <name type="common">Joro spider</name>
    <name type="synonym">Nephila clavata</name>
    <dbReference type="NCBI Taxonomy" id="2740835"/>
    <lineage>
        <taxon>Eukaryota</taxon>
        <taxon>Metazoa</taxon>
        <taxon>Ecdysozoa</taxon>
        <taxon>Arthropoda</taxon>
        <taxon>Chelicerata</taxon>
        <taxon>Arachnida</taxon>
        <taxon>Araneae</taxon>
        <taxon>Araneomorphae</taxon>
        <taxon>Entelegynae</taxon>
        <taxon>Araneoidea</taxon>
        <taxon>Nephilidae</taxon>
        <taxon>Trichonephila</taxon>
    </lineage>
</organism>
<reference evidence="1" key="1">
    <citation type="submission" date="2020-07" db="EMBL/GenBank/DDBJ databases">
        <title>Multicomponent nature underlies the extraordinary mechanical properties of spider dragline silk.</title>
        <authorList>
            <person name="Kono N."/>
            <person name="Nakamura H."/>
            <person name="Mori M."/>
            <person name="Yoshida Y."/>
            <person name="Ohtoshi R."/>
            <person name="Malay A.D."/>
            <person name="Moran D.A.P."/>
            <person name="Tomita M."/>
            <person name="Numata K."/>
            <person name="Arakawa K."/>
        </authorList>
    </citation>
    <scope>NUCLEOTIDE SEQUENCE</scope>
</reference>
<evidence type="ECO:0000313" key="1">
    <source>
        <dbReference type="EMBL" id="GFR08406.1"/>
    </source>
</evidence>
<accession>A0A8X6JJ01</accession>
<sequence>MDLYIIIVQFKTCLTNFNGNLGRCVLISTQPTVTDRIYFGQDFSTPRFEDGEAPAECIFTSEAHSDRIFASIVRKVHKLYSRMLKQTVEYSQSDYR</sequence>
<dbReference type="Proteomes" id="UP000887116">
    <property type="component" value="Unassembled WGS sequence"/>
</dbReference>
<name>A0A8X6JJ01_TRICU</name>
<keyword evidence="2" id="KW-1185">Reference proteome</keyword>
<dbReference type="EMBL" id="BMAO01016421">
    <property type="protein sequence ID" value="GFR08406.1"/>
    <property type="molecule type" value="Genomic_DNA"/>
</dbReference>
<evidence type="ECO:0000313" key="2">
    <source>
        <dbReference type="Proteomes" id="UP000887116"/>
    </source>
</evidence>
<protein>
    <submittedName>
        <fullName evidence="1">Uncharacterized protein</fullName>
    </submittedName>
</protein>